<organism evidence="2 3">
    <name type="scientific">Pleurodeles waltl</name>
    <name type="common">Iberian ribbed newt</name>
    <dbReference type="NCBI Taxonomy" id="8319"/>
    <lineage>
        <taxon>Eukaryota</taxon>
        <taxon>Metazoa</taxon>
        <taxon>Chordata</taxon>
        <taxon>Craniata</taxon>
        <taxon>Vertebrata</taxon>
        <taxon>Euteleostomi</taxon>
        <taxon>Amphibia</taxon>
        <taxon>Batrachia</taxon>
        <taxon>Caudata</taxon>
        <taxon>Salamandroidea</taxon>
        <taxon>Salamandridae</taxon>
        <taxon>Pleurodelinae</taxon>
        <taxon>Pleurodeles</taxon>
    </lineage>
</organism>
<sequence>MQARTHMPNMQDACRWRSRRFAQCTAAVAGVGPTTSRSVQSASMLKLVQRMAGGVRRRAGQQAPIRGVLFTWIDTTAARPPGRPRVRWLTRALAQRLASSRVSRPQMWTRIRLHGSPHAAYEAGAAAGTQTRAPVEGEPPTAPPAQQVFARLSLRAGR</sequence>
<evidence type="ECO:0000313" key="3">
    <source>
        <dbReference type="Proteomes" id="UP001066276"/>
    </source>
</evidence>
<reference evidence="2" key="1">
    <citation type="journal article" date="2022" name="bioRxiv">
        <title>Sequencing and chromosome-scale assembly of the giantPleurodeles waltlgenome.</title>
        <authorList>
            <person name="Brown T."/>
            <person name="Elewa A."/>
            <person name="Iarovenko S."/>
            <person name="Subramanian E."/>
            <person name="Araus A.J."/>
            <person name="Petzold A."/>
            <person name="Susuki M."/>
            <person name="Suzuki K.-i.T."/>
            <person name="Hayashi T."/>
            <person name="Toyoda A."/>
            <person name="Oliveira C."/>
            <person name="Osipova E."/>
            <person name="Leigh N.D."/>
            <person name="Simon A."/>
            <person name="Yun M.H."/>
        </authorList>
    </citation>
    <scope>NUCLEOTIDE SEQUENCE</scope>
    <source>
        <strain evidence="2">20211129_DDA</strain>
        <tissue evidence="2">Liver</tissue>
    </source>
</reference>
<name>A0AAV7NCX7_PLEWA</name>
<dbReference type="AlphaFoldDB" id="A0AAV7NCX7"/>
<dbReference type="EMBL" id="JANPWB010000012">
    <property type="protein sequence ID" value="KAJ1113017.1"/>
    <property type="molecule type" value="Genomic_DNA"/>
</dbReference>
<evidence type="ECO:0000256" key="1">
    <source>
        <dbReference type="SAM" id="MobiDB-lite"/>
    </source>
</evidence>
<keyword evidence="3" id="KW-1185">Reference proteome</keyword>
<proteinExistence type="predicted"/>
<dbReference type="Proteomes" id="UP001066276">
    <property type="component" value="Chromosome 8"/>
</dbReference>
<comment type="caution">
    <text evidence="2">The sequence shown here is derived from an EMBL/GenBank/DDBJ whole genome shotgun (WGS) entry which is preliminary data.</text>
</comment>
<protein>
    <submittedName>
        <fullName evidence="2">Uncharacterized protein</fullName>
    </submittedName>
</protein>
<accession>A0AAV7NCX7</accession>
<evidence type="ECO:0000313" key="2">
    <source>
        <dbReference type="EMBL" id="KAJ1113017.1"/>
    </source>
</evidence>
<gene>
    <name evidence="2" type="ORF">NDU88_001277</name>
</gene>
<feature type="region of interest" description="Disordered" evidence="1">
    <location>
        <begin position="123"/>
        <end position="144"/>
    </location>
</feature>